<evidence type="ECO:0000313" key="1">
    <source>
        <dbReference type="EMBL" id="MPN09247.1"/>
    </source>
</evidence>
<comment type="caution">
    <text evidence="1">The sequence shown here is derived from an EMBL/GenBank/DDBJ whole genome shotgun (WGS) entry which is preliminary data.</text>
</comment>
<protein>
    <submittedName>
        <fullName evidence="1">Uncharacterized protein</fullName>
    </submittedName>
</protein>
<dbReference type="AlphaFoldDB" id="A0A645F4Z0"/>
<name>A0A645F4Z0_9ZZZZ</name>
<gene>
    <name evidence="1" type="ORF">SDC9_156536</name>
</gene>
<accession>A0A645F4Z0</accession>
<dbReference type="EMBL" id="VSSQ01055346">
    <property type="protein sequence ID" value="MPN09247.1"/>
    <property type="molecule type" value="Genomic_DNA"/>
</dbReference>
<organism evidence="1">
    <name type="scientific">bioreactor metagenome</name>
    <dbReference type="NCBI Taxonomy" id="1076179"/>
    <lineage>
        <taxon>unclassified sequences</taxon>
        <taxon>metagenomes</taxon>
        <taxon>ecological metagenomes</taxon>
    </lineage>
</organism>
<sequence>MKRFLSSHPNCTRVAGVIAEPSPLATKSPVDTLLSHSPGAIAPSIAGAAISGTTSNGSFSGAAAAPQHTPNANNAADNRLIIVSCLLLIPETRFRRAMFHPFFRFRNISAPNRPDAAMRRESLPGASGYAIKNRLRIAGADQNPTSSTLTWESSL</sequence>
<proteinExistence type="predicted"/>
<reference evidence="1" key="1">
    <citation type="submission" date="2019-08" db="EMBL/GenBank/DDBJ databases">
        <authorList>
            <person name="Kucharzyk K."/>
            <person name="Murdoch R.W."/>
            <person name="Higgins S."/>
            <person name="Loffler F."/>
        </authorList>
    </citation>
    <scope>NUCLEOTIDE SEQUENCE</scope>
</reference>